<dbReference type="EMBL" id="CP050804">
    <property type="protein sequence ID" value="QJC21626.1"/>
    <property type="molecule type" value="Genomic_DNA"/>
</dbReference>
<sequence length="240" mass="25754">MITPAVSVHDLHVALDGKPILHGIDLEIKTGSTVAILGANGSGKSTFIRALVGAIPHSRGTIEIFGDPLGSKAPWSRIGYAPQRVTQAASVPATALETVMSGLIYGWHFRYPAGAQDRALEALTTVGLAHRAHESVQTFSGGQQQRILIARALVRDPDLLVLDEPFAGIDSESRKHIIDTLITLRSRGKTIVMVLHDIYNLDTIIDSTHIVSQGRLAPTVAPLHNVHPDPLACECEDTHA</sequence>
<dbReference type="Gene3D" id="3.40.50.300">
    <property type="entry name" value="P-loop containing nucleotide triphosphate hydrolases"/>
    <property type="match status" value="1"/>
</dbReference>
<evidence type="ECO:0000256" key="3">
    <source>
        <dbReference type="ARBA" id="ARBA00022840"/>
    </source>
</evidence>
<keyword evidence="3 5" id="KW-0067">ATP-binding</keyword>
<organism evidence="5 6">
    <name type="scientific">Arcanobacterium buesumense</name>
    <dbReference type="NCBI Taxonomy" id="2722751"/>
    <lineage>
        <taxon>Bacteria</taxon>
        <taxon>Bacillati</taxon>
        <taxon>Actinomycetota</taxon>
        <taxon>Actinomycetes</taxon>
        <taxon>Actinomycetales</taxon>
        <taxon>Actinomycetaceae</taxon>
        <taxon>Arcanobacterium</taxon>
    </lineage>
</organism>
<dbReference type="KEGG" id="arca:HC352_03295"/>
<evidence type="ECO:0000313" key="6">
    <source>
        <dbReference type="Proteomes" id="UP000502298"/>
    </source>
</evidence>
<keyword evidence="6" id="KW-1185">Reference proteome</keyword>
<dbReference type="GO" id="GO:0016887">
    <property type="term" value="F:ATP hydrolysis activity"/>
    <property type="evidence" value="ECO:0007669"/>
    <property type="project" value="InterPro"/>
</dbReference>
<dbReference type="PANTHER" id="PTHR42734">
    <property type="entry name" value="METAL TRANSPORT SYSTEM ATP-BINDING PROTEIN TM_0124-RELATED"/>
    <property type="match status" value="1"/>
</dbReference>
<protein>
    <submittedName>
        <fullName evidence="5">ABC transporter ATP-binding protein</fullName>
    </submittedName>
</protein>
<dbReference type="RefSeq" id="WP_168917566.1">
    <property type="nucleotide sequence ID" value="NZ_CP050804.1"/>
</dbReference>
<evidence type="ECO:0000313" key="5">
    <source>
        <dbReference type="EMBL" id="QJC21626.1"/>
    </source>
</evidence>
<dbReference type="PROSITE" id="PS50893">
    <property type="entry name" value="ABC_TRANSPORTER_2"/>
    <property type="match status" value="1"/>
</dbReference>
<gene>
    <name evidence="5" type="ORF">HC352_03295</name>
</gene>
<name>A0A6H2EJV9_9ACTO</name>
<dbReference type="InterPro" id="IPR003593">
    <property type="entry name" value="AAA+_ATPase"/>
</dbReference>
<dbReference type="GO" id="GO:0005524">
    <property type="term" value="F:ATP binding"/>
    <property type="evidence" value="ECO:0007669"/>
    <property type="project" value="UniProtKB-KW"/>
</dbReference>
<dbReference type="InterPro" id="IPR003439">
    <property type="entry name" value="ABC_transporter-like_ATP-bd"/>
</dbReference>
<accession>A0A6H2EJV9</accession>
<feature type="domain" description="ABC transporter" evidence="4">
    <location>
        <begin position="6"/>
        <end position="238"/>
    </location>
</feature>
<proteinExistence type="predicted"/>
<dbReference type="InterPro" id="IPR050153">
    <property type="entry name" value="Metal_Ion_Import_ABC"/>
</dbReference>
<dbReference type="SUPFAM" id="SSF52540">
    <property type="entry name" value="P-loop containing nucleoside triphosphate hydrolases"/>
    <property type="match status" value="1"/>
</dbReference>
<dbReference type="AlphaFoldDB" id="A0A6H2EJV9"/>
<dbReference type="InterPro" id="IPR017871">
    <property type="entry name" value="ABC_transporter-like_CS"/>
</dbReference>
<dbReference type="SMART" id="SM00382">
    <property type="entry name" value="AAA"/>
    <property type="match status" value="1"/>
</dbReference>
<keyword evidence="2" id="KW-0547">Nucleotide-binding</keyword>
<dbReference type="Proteomes" id="UP000502298">
    <property type="component" value="Chromosome"/>
</dbReference>
<dbReference type="PROSITE" id="PS00211">
    <property type="entry name" value="ABC_TRANSPORTER_1"/>
    <property type="match status" value="1"/>
</dbReference>
<keyword evidence="1" id="KW-0813">Transport</keyword>
<evidence type="ECO:0000256" key="1">
    <source>
        <dbReference type="ARBA" id="ARBA00022448"/>
    </source>
</evidence>
<evidence type="ECO:0000256" key="2">
    <source>
        <dbReference type="ARBA" id="ARBA00022741"/>
    </source>
</evidence>
<dbReference type="Pfam" id="PF00005">
    <property type="entry name" value="ABC_tran"/>
    <property type="match status" value="1"/>
</dbReference>
<dbReference type="CDD" id="cd03235">
    <property type="entry name" value="ABC_Metallic_Cations"/>
    <property type="match status" value="1"/>
</dbReference>
<dbReference type="InterPro" id="IPR027417">
    <property type="entry name" value="P-loop_NTPase"/>
</dbReference>
<reference evidence="5 6" key="1">
    <citation type="submission" date="2020-03" db="EMBL/GenBank/DDBJ databases">
        <title>Complete genome of Arcanobacterium buesumensis sp. nov. strain 2701.</title>
        <authorList>
            <person name="Borowiak M."/>
            <person name="Alssahen M."/>
            <person name="Laemmler C."/>
            <person name="Malorny B."/>
            <person name="Hassan A."/>
            <person name="Prenger-Berninghoff E."/>
            <person name="Ploetz M."/>
            <person name="Abdulmawjood A."/>
        </authorList>
    </citation>
    <scope>NUCLEOTIDE SEQUENCE [LARGE SCALE GENOMIC DNA]</scope>
    <source>
        <strain evidence="5 6">2701</strain>
    </source>
</reference>
<evidence type="ECO:0000259" key="4">
    <source>
        <dbReference type="PROSITE" id="PS50893"/>
    </source>
</evidence>